<dbReference type="GO" id="GO:0016747">
    <property type="term" value="F:acyltransferase activity, transferring groups other than amino-acyl groups"/>
    <property type="evidence" value="ECO:0007669"/>
    <property type="project" value="InterPro"/>
</dbReference>
<evidence type="ECO:0000259" key="1">
    <source>
        <dbReference type="PROSITE" id="PS51186"/>
    </source>
</evidence>
<dbReference type="InterPro" id="IPR000182">
    <property type="entry name" value="GNAT_dom"/>
</dbReference>
<gene>
    <name evidence="2" type="ORF">CUZ56_00752</name>
</gene>
<dbReference type="EMBL" id="PQSP01000001">
    <property type="protein sequence ID" value="RUS68264.1"/>
    <property type="molecule type" value="Genomic_DNA"/>
</dbReference>
<dbReference type="Pfam" id="PF00583">
    <property type="entry name" value="Acetyltransf_1"/>
    <property type="match status" value="1"/>
</dbReference>
<sequence>MTKIHPQDCEFLQWRSIHDEAAFFSCMGKFFASATVRRECGGYPLSDNDLYRWFIVRRKGDTRVLGFISLEQQFDVVRLRHGYLRTEARGNGLFRALLQHALTYVDQHQLDCITRQPQSSVKYLARYGFHVQSIRGAWVTMIRNVHVTSNKFAGTCSSSVL</sequence>
<protein>
    <recommendedName>
        <fullName evidence="1">N-acetyltransferase domain-containing protein</fullName>
    </recommendedName>
</protein>
<accession>A0A433SHY7</accession>
<evidence type="ECO:0000313" key="2">
    <source>
        <dbReference type="EMBL" id="RUS68264.1"/>
    </source>
</evidence>
<keyword evidence="3" id="KW-1185">Reference proteome</keyword>
<dbReference type="OrthoDB" id="9157031at2"/>
<dbReference type="InterPro" id="IPR016181">
    <property type="entry name" value="Acyl_CoA_acyltransferase"/>
</dbReference>
<evidence type="ECO:0000313" key="3">
    <source>
        <dbReference type="Proteomes" id="UP000286947"/>
    </source>
</evidence>
<comment type="caution">
    <text evidence="2">The sequence shown here is derived from an EMBL/GenBank/DDBJ whole genome shotgun (WGS) entry which is preliminary data.</text>
</comment>
<dbReference type="Proteomes" id="UP000286947">
    <property type="component" value="Unassembled WGS sequence"/>
</dbReference>
<dbReference type="RefSeq" id="WP_126978271.1">
    <property type="nucleotide sequence ID" value="NZ_PQSP01000001.1"/>
</dbReference>
<dbReference type="AlphaFoldDB" id="A0A433SHY7"/>
<feature type="domain" description="N-acetyltransferase" evidence="1">
    <location>
        <begin position="2"/>
        <end position="146"/>
    </location>
</feature>
<dbReference type="CDD" id="cd04301">
    <property type="entry name" value="NAT_SF"/>
    <property type="match status" value="1"/>
</dbReference>
<dbReference type="Gene3D" id="3.40.630.30">
    <property type="match status" value="1"/>
</dbReference>
<proteinExistence type="predicted"/>
<dbReference type="SUPFAM" id="SSF55729">
    <property type="entry name" value="Acyl-CoA N-acyltransferases (Nat)"/>
    <property type="match status" value="1"/>
</dbReference>
<reference evidence="2 3" key="1">
    <citation type="submission" date="2018-01" db="EMBL/GenBank/DDBJ databases">
        <title>Saezia sanguinis gen. nov., sp. nov., in the order Burkholderiales isolated from human blood.</title>
        <authorList>
            <person name="Medina-Pascual M.J."/>
            <person name="Valdezate S."/>
            <person name="Monzon S."/>
            <person name="Cuesta I."/>
            <person name="Carrasco G."/>
            <person name="Villalon P."/>
            <person name="Saez-Nieto J.A."/>
        </authorList>
    </citation>
    <scope>NUCLEOTIDE SEQUENCE [LARGE SCALE GENOMIC DNA]</scope>
    <source>
        <strain evidence="2 3">CNM695-12</strain>
    </source>
</reference>
<organism evidence="2 3">
    <name type="scientific">Saezia sanguinis</name>
    <dbReference type="NCBI Taxonomy" id="1965230"/>
    <lineage>
        <taxon>Bacteria</taxon>
        <taxon>Pseudomonadati</taxon>
        <taxon>Pseudomonadota</taxon>
        <taxon>Betaproteobacteria</taxon>
        <taxon>Burkholderiales</taxon>
        <taxon>Saeziaceae</taxon>
        <taxon>Saezia</taxon>
    </lineage>
</organism>
<name>A0A433SHY7_9BURK</name>
<dbReference type="PROSITE" id="PS51186">
    <property type="entry name" value="GNAT"/>
    <property type="match status" value="1"/>
</dbReference>